<reference evidence="5 6" key="1">
    <citation type="submission" date="2020-01" db="EMBL/GenBank/DDBJ databases">
        <title>Genome analysis.</title>
        <authorList>
            <person name="Wu S."/>
            <person name="Wang G."/>
        </authorList>
    </citation>
    <scope>NUCLEOTIDE SEQUENCE [LARGE SCALE GENOMIC DNA]</scope>
    <source>
        <strain evidence="5 6">SYL130</strain>
    </source>
</reference>
<gene>
    <name evidence="5" type="ORF">GWC95_05945</name>
</gene>
<dbReference type="InterPro" id="IPR018060">
    <property type="entry name" value="HTH_AraC"/>
</dbReference>
<dbReference type="Proteomes" id="UP000753802">
    <property type="component" value="Unassembled WGS sequence"/>
</dbReference>
<name>A0ABW9ZQS2_9BACT</name>
<feature type="domain" description="HTH araC/xylS-type" evidence="4">
    <location>
        <begin position="111"/>
        <end position="209"/>
    </location>
</feature>
<comment type="caution">
    <text evidence="5">The sequence shown here is derived from an EMBL/GenBank/DDBJ whole genome shotgun (WGS) entry which is preliminary data.</text>
</comment>
<proteinExistence type="predicted"/>
<keyword evidence="2" id="KW-0238">DNA-binding</keyword>
<sequence length="228" mass="25831">MHLSRAQLNRKLVKLLGCSALKLIMDYRFFTAKRLLRETDAPVKEISARCGFSRHGAFCRSFVLEFSCSPSHFRNLNRRSYNAASLTWRIPLHETDMLLLQQMVAEKTWLNKLFATVLARIEDSFSSEQLAAAAGLSICTLNRKLKELFNVTPQRLVRDIKLQYACELLSCSNETIAGIAYEAGFFDPAHFCRCFKTVIGSTPSDYKAFNPVAPVTQLKKILVNQNGK</sequence>
<dbReference type="EMBL" id="JAACJS010000011">
    <property type="protein sequence ID" value="NCI49456.1"/>
    <property type="molecule type" value="Genomic_DNA"/>
</dbReference>
<dbReference type="PROSITE" id="PS00041">
    <property type="entry name" value="HTH_ARAC_FAMILY_1"/>
    <property type="match status" value="1"/>
</dbReference>
<organism evidence="5 6">
    <name type="scientific">Sediminibacterium roseum</name>
    <dbReference type="NCBI Taxonomy" id="1978412"/>
    <lineage>
        <taxon>Bacteria</taxon>
        <taxon>Pseudomonadati</taxon>
        <taxon>Bacteroidota</taxon>
        <taxon>Chitinophagia</taxon>
        <taxon>Chitinophagales</taxon>
        <taxon>Chitinophagaceae</taxon>
        <taxon>Sediminibacterium</taxon>
    </lineage>
</organism>
<dbReference type="Gene3D" id="1.10.10.60">
    <property type="entry name" value="Homeodomain-like"/>
    <property type="match status" value="2"/>
</dbReference>
<keyword evidence="1" id="KW-0805">Transcription regulation</keyword>
<evidence type="ECO:0000256" key="1">
    <source>
        <dbReference type="ARBA" id="ARBA00023015"/>
    </source>
</evidence>
<keyword evidence="3" id="KW-0804">Transcription</keyword>
<feature type="domain" description="HTH araC/xylS-type" evidence="4">
    <location>
        <begin position="1"/>
        <end position="76"/>
    </location>
</feature>
<evidence type="ECO:0000259" key="4">
    <source>
        <dbReference type="PROSITE" id="PS01124"/>
    </source>
</evidence>
<evidence type="ECO:0000313" key="5">
    <source>
        <dbReference type="EMBL" id="NCI49456.1"/>
    </source>
</evidence>
<accession>A0ABW9ZQS2</accession>
<dbReference type="InterPro" id="IPR009057">
    <property type="entry name" value="Homeodomain-like_sf"/>
</dbReference>
<keyword evidence="6" id="KW-1185">Reference proteome</keyword>
<dbReference type="InterPro" id="IPR020449">
    <property type="entry name" value="Tscrpt_reg_AraC-type_HTH"/>
</dbReference>
<dbReference type="PRINTS" id="PR00032">
    <property type="entry name" value="HTHARAC"/>
</dbReference>
<dbReference type="PROSITE" id="PS01124">
    <property type="entry name" value="HTH_ARAC_FAMILY_2"/>
    <property type="match status" value="2"/>
</dbReference>
<evidence type="ECO:0000313" key="6">
    <source>
        <dbReference type="Proteomes" id="UP000753802"/>
    </source>
</evidence>
<dbReference type="PANTHER" id="PTHR43280">
    <property type="entry name" value="ARAC-FAMILY TRANSCRIPTIONAL REGULATOR"/>
    <property type="match status" value="1"/>
</dbReference>
<dbReference type="SMART" id="SM00342">
    <property type="entry name" value="HTH_ARAC"/>
    <property type="match status" value="2"/>
</dbReference>
<dbReference type="SUPFAM" id="SSF46689">
    <property type="entry name" value="Homeodomain-like"/>
    <property type="match status" value="2"/>
</dbReference>
<dbReference type="Pfam" id="PF12833">
    <property type="entry name" value="HTH_18"/>
    <property type="match status" value="2"/>
</dbReference>
<evidence type="ECO:0000256" key="3">
    <source>
        <dbReference type="ARBA" id="ARBA00023163"/>
    </source>
</evidence>
<protein>
    <submittedName>
        <fullName evidence="5">Helix-turn-helix transcriptional regulator</fullName>
    </submittedName>
</protein>
<evidence type="ECO:0000256" key="2">
    <source>
        <dbReference type="ARBA" id="ARBA00023125"/>
    </source>
</evidence>
<dbReference type="RefSeq" id="WP_161817774.1">
    <property type="nucleotide sequence ID" value="NZ_JAACJS010000011.1"/>
</dbReference>
<dbReference type="PANTHER" id="PTHR43280:SF2">
    <property type="entry name" value="HTH-TYPE TRANSCRIPTIONAL REGULATOR EXSA"/>
    <property type="match status" value="1"/>
</dbReference>
<dbReference type="InterPro" id="IPR018062">
    <property type="entry name" value="HTH_AraC-typ_CS"/>
</dbReference>